<protein>
    <recommendedName>
        <fullName evidence="4">Type II secretion system protein J</fullName>
    </recommendedName>
</protein>
<name>A0A2H0UNT5_9BACT</name>
<sequence length="206" mass="22672">MNKAMNKNSQTGFTLIEIIITMAIVVFVVSGIYVFVGNLTDASLRINSGLLANQEIQQALQVMVPELRSAAQSNTGVYPIIEAASTSIRFYSDVNGDSIFEEVHYYLEGDVFKKGVIAPSGEPLVYDEEDEKVRELVENMVTGAQIFSYFSAEATSTYADALPFPVNILDISKVKITLSVNKGTPTMPSIIGIEDLVTIRNLRYKE</sequence>
<reference evidence="3" key="1">
    <citation type="submission" date="2017-09" db="EMBL/GenBank/DDBJ databases">
        <title>Depth-based differentiation of microbial function through sediment-hosted aquifers and enrichment of novel symbionts in the deep terrestrial subsurface.</title>
        <authorList>
            <person name="Probst A.J."/>
            <person name="Ladd B."/>
            <person name="Jarett J.K."/>
            <person name="Geller-Mcgrath D.E."/>
            <person name="Sieber C.M.K."/>
            <person name="Emerson J.B."/>
            <person name="Anantharaman K."/>
            <person name="Thomas B.C."/>
            <person name="Malmstrom R."/>
            <person name="Stieglmeier M."/>
            <person name="Klingl A."/>
            <person name="Woyke T."/>
            <person name="Ryan C.M."/>
            <person name="Banfield J.F."/>
        </authorList>
    </citation>
    <scope>NUCLEOTIDE SEQUENCE [LARGE SCALE GENOMIC DNA]</scope>
</reference>
<accession>A0A2H0UNT5</accession>
<organism evidence="2 3">
    <name type="scientific">Candidatus Harrisonbacteria bacterium CG10_big_fil_rev_8_21_14_0_10_45_28</name>
    <dbReference type="NCBI Taxonomy" id="1974586"/>
    <lineage>
        <taxon>Bacteria</taxon>
        <taxon>Candidatus Harrisoniibacteriota</taxon>
    </lineage>
</organism>
<comment type="caution">
    <text evidence="2">The sequence shown here is derived from an EMBL/GenBank/DDBJ whole genome shotgun (WGS) entry which is preliminary data.</text>
</comment>
<dbReference type="InterPro" id="IPR012902">
    <property type="entry name" value="N_methyl_site"/>
</dbReference>
<keyword evidence="1" id="KW-0472">Membrane</keyword>
<evidence type="ECO:0000313" key="3">
    <source>
        <dbReference type="Proteomes" id="UP000230903"/>
    </source>
</evidence>
<dbReference type="PROSITE" id="PS00409">
    <property type="entry name" value="PROKAR_NTER_METHYL"/>
    <property type="match status" value="1"/>
</dbReference>
<dbReference type="Proteomes" id="UP000230903">
    <property type="component" value="Unassembled WGS sequence"/>
</dbReference>
<evidence type="ECO:0000313" key="2">
    <source>
        <dbReference type="EMBL" id="PIR88089.1"/>
    </source>
</evidence>
<gene>
    <name evidence="2" type="ORF">COU10_01160</name>
</gene>
<evidence type="ECO:0000256" key="1">
    <source>
        <dbReference type="SAM" id="Phobius"/>
    </source>
</evidence>
<feature type="transmembrane region" description="Helical" evidence="1">
    <location>
        <begin position="12"/>
        <end position="36"/>
    </location>
</feature>
<evidence type="ECO:0008006" key="4">
    <source>
        <dbReference type="Google" id="ProtNLM"/>
    </source>
</evidence>
<dbReference type="AlphaFoldDB" id="A0A2H0UNT5"/>
<dbReference type="NCBIfam" id="TIGR02532">
    <property type="entry name" value="IV_pilin_GFxxxE"/>
    <property type="match status" value="1"/>
</dbReference>
<dbReference type="Pfam" id="PF07963">
    <property type="entry name" value="N_methyl"/>
    <property type="match status" value="1"/>
</dbReference>
<keyword evidence="1" id="KW-1133">Transmembrane helix</keyword>
<proteinExistence type="predicted"/>
<dbReference type="EMBL" id="PFBC01000017">
    <property type="protein sequence ID" value="PIR88089.1"/>
    <property type="molecule type" value="Genomic_DNA"/>
</dbReference>
<keyword evidence="1" id="KW-0812">Transmembrane</keyword>